<protein>
    <recommendedName>
        <fullName evidence="1">Suppressor of fused-like domain-containing protein</fullName>
    </recommendedName>
</protein>
<evidence type="ECO:0000313" key="3">
    <source>
        <dbReference type="Proteomes" id="UP000196052"/>
    </source>
</evidence>
<reference evidence="3" key="1">
    <citation type="submission" date="2016-08" db="EMBL/GenBank/DDBJ databases">
        <authorList>
            <person name="Loux V."/>
            <person name="Rue O."/>
        </authorList>
    </citation>
    <scope>NUCLEOTIDE SEQUENCE [LARGE SCALE GENOMIC DNA]</scope>
    <source>
        <strain evidence="3">INRA Bc05-F1</strain>
    </source>
</reference>
<organism evidence="2 3">
    <name type="scientific">Bacillus wiedmannii</name>
    <dbReference type="NCBI Taxonomy" id="1890302"/>
    <lineage>
        <taxon>Bacteria</taxon>
        <taxon>Bacillati</taxon>
        <taxon>Bacillota</taxon>
        <taxon>Bacilli</taxon>
        <taxon>Bacillales</taxon>
        <taxon>Bacillaceae</taxon>
        <taxon>Bacillus</taxon>
        <taxon>Bacillus cereus group</taxon>
    </lineage>
</organism>
<evidence type="ECO:0000259" key="1">
    <source>
        <dbReference type="Pfam" id="PF05076"/>
    </source>
</evidence>
<dbReference type="Proteomes" id="UP000196052">
    <property type="component" value="Unassembled WGS sequence"/>
</dbReference>
<sequence>MKIWKIIGDSQFDQLECENEEGQEIFNNYFQGQSVINTWNPLQMKLSNKGEVSDLLSEIPLVFTKTAIEVVFDLIKGKVEVLPLVHEVYECYAIHVLNVLACIDYKNAKPDDFGGFDKFAFIADEIKGEHIFCTMNTKHKYGDFPIVSVQTFVSDEFKDCVVESELKGFNFQLVWESDEKNHEQKIENNPVIRPTSIEDFKSHIQQHYGLITNHIEANTKRITDVELYDVGPNKIVDYHTVVTYRNSYFRMPAPSSVDSGYSELVMHLPKDWDVSVTALASSKYSWPLRLLQEFGETTREYGLGQWLIFPNQLDEGKEDCNASIHPYSKETEFSGVMIVPPIPQCSGAFKMEFREDGKRIEGDWPVYFYTLLPLYKEEIQCYFEAGLDTLLQKLLKNGVEAAFDFNRENTCK</sequence>
<feature type="domain" description="Suppressor of fused-like" evidence="1">
    <location>
        <begin position="236"/>
        <end position="408"/>
    </location>
</feature>
<dbReference type="InterPro" id="IPR020941">
    <property type="entry name" value="SUFU-like_domain"/>
</dbReference>
<dbReference type="EMBL" id="FMBE01000013">
    <property type="protein sequence ID" value="SCC41626.1"/>
    <property type="molecule type" value="Genomic_DNA"/>
</dbReference>
<dbReference type="Pfam" id="PF05076">
    <property type="entry name" value="SUFU"/>
    <property type="match status" value="1"/>
</dbReference>
<accession>A0A1C4EDC6</accession>
<dbReference type="AlphaFoldDB" id="A0A1C4EDC6"/>
<dbReference type="RefSeq" id="WP_088122626.1">
    <property type="nucleotide sequence ID" value="NZ_FMBE01000013.1"/>
</dbReference>
<proteinExistence type="predicted"/>
<name>A0A1C4EDC6_9BACI</name>
<evidence type="ECO:0000313" key="2">
    <source>
        <dbReference type="EMBL" id="SCC41626.1"/>
    </source>
</evidence>
<gene>
    <name evidence="2" type="ORF">BC05F1_03413</name>
</gene>